<keyword evidence="4 6" id="KW-0732">Signal</keyword>
<dbReference type="InterPro" id="IPR006060">
    <property type="entry name" value="Maltose/Cyclodextrin-bd"/>
</dbReference>
<dbReference type="Pfam" id="PF13416">
    <property type="entry name" value="SBP_bac_8"/>
    <property type="match status" value="1"/>
</dbReference>
<proteinExistence type="inferred from homology"/>
<dbReference type="GO" id="GO:0015768">
    <property type="term" value="P:maltose transport"/>
    <property type="evidence" value="ECO:0007669"/>
    <property type="project" value="TreeGrafter"/>
</dbReference>
<dbReference type="GO" id="GO:0015144">
    <property type="term" value="F:carbohydrate transmembrane transporter activity"/>
    <property type="evidence" value="ECO:0007669"/>
    <property type="project" value="InterPro"/>
</dbReference>
<evidence type="ECO:0000256" key="4">
    <source>
        <dbReference type="ARBA" id="ARBA00022729"/>
    </source>
</evidence>
<keyword evidence="2 6" id="KW-0813">Transport</keyword>
<dbReference type="PROSITE" id="PS51257">
    <property type="entry name" value="PROKAR_LIPOPROTEIN"/>
    <property type="match status" value="1"/>
</dbReference>
<keyword evidence="8" id="KW-1185">Reference proteome</keyword>
<comment type="similarity">
    <text evidence="1 6">Belongs to the bacterial solute-binding protein 1 family.</text>
</comment>
<sequence length="416" mass="45965">MNMNGKKILSLVILISMVFVALSGCSTPTTSSVEEFDPEKEVTLKIWHGWTGQEEAALIEATKLFSEEYPKVTFDLLYTPFEGGYKDKLKASLQTGDGPDLFFGPHDWTGEFAVANMLQPIDDLVNDVKGDYIDSTYKAGAYGGKHYGYPLSMEAIVLIYNKNIINEPPATISQLNEMAKEYTKGEQWGIVFDYNGIFYFTHPFFSGFGNSVFKDDEGTPNFNNDNFKAYLEYLHQLKNVDKVMPKQLDYGTAQALFMEEKAAFWINGPWSFGDLEAAGVNWGATIFPTNDIAGNESKPFMGVKMAFMPSSATNKAAANEFAKFVSSAEMALLFNDMVGTVPANNKVGELEKWTDQLIQDQAANAVSMPAIPEMGQVWTPVKDGIDAVLDGGESIDAVVEKVQEEIEKAIKEAKGE</sequence>
<protein>
    <recommendedName>
        <fullName evidence="5 6">Maltodextrin-binding protein</fullName>
    </recommendedName>
</protein>
<evidence type="ECO:0000256" key="2">
    <source>
        <dbReference type="ARBA" id="ARBA00022448"/>
    </source>
</evidence>
<dbReference type="CDD" id="cd13586">
    <property type="entry name" value="PBP2_Maltose_binding_like"/>
    <property type="match status" value="1"/>
</dbReference>
<dbReference type="OrthoDB" id="9766758at2"/>
<comment type="subcellular location">
    <subcellularLocation>
        <location evidence="6">Cell membrane</location>
        <topology evidence="6">Lipid-anchor</topology>
    </subcellularLocation>
</comment>
<dbReference type="InterPro" id="IPR006061">
    <property type="entry name" value="SBP_1_CS"/>
</dbReference>
<name>A0A6I0EXV2_9FIRM</name>
<evidence type="ECO:0000256" key="3">
    <source>
        <dbReference type="ARBA" id="ARBA00022597"/>
    </source>
</evidence>
<dbReference type="PANTHER" id="PTHR30061">
    <property type="entry name" value="MALTOSE-BINDING PERIPLASMIC PROTEIN"/>
    <property type="match status" value="1"/>
</dbReference>
<dbReference type="RefSeq" id="WP_151861424.1">
    <property type="nucleotide sequence ID" value="NZ_WBZC01000032.1"/>
</dbReference>
<reference evidence="7 8" key="1">
    <citation type="submission" date="2019-10" db="EMBL/GenBank/DDBJ databases">
        <title>Alkaliphilus serpentinus sp. nov. and Alkaliphilus pronyensis sp. nov., two novel anaerobic alkaliphilic species isolated from the serpentinized-hosted hydrothermal field of the Prony Bay (New Caledonia).</title>
        <authorList>
            <person name="Postec A."/>
        </authorList>
    </citation>
    <scope>NUCLEOTIDE SEQUENCE [LARGE SCALE GENOMIC DNA]</scope>
    <source>
        <strain evidence="7 8">LacV</strain>
    </source>
</reference>
<comment type="caution">
    <text evidence="7">The sequence shown here is derived from an EMBL/GenBank/DDBJ whole genome shotgun (WGS) entry which is preliminary data.</text>
</comment>
<keyword evidence="6" id="KW-0449">Lipoprotein</keyword>
<keyword evidence="3 6" id="KW-0762">Sugar transport</keyword>
<evidence type="ECO:0000256" key="1">
    <source>
        <dbReference type="ARBA" id="ARBA00008520"/>
    </source>
</evidence>
<evidence type="ECO:0000313" key="8">
    <source>
        <dbReference type="Proteomes" id="UP000432715"/>
    </source>
</evidence>
<dbReference type="AlphaFoldDB" id="A0A6I0EXV2"/>
<organism evidence="7 8">
    <name type="scientific">Alkaliphilus pronyensis</name>
    <dbReference type="NCBI Taxonomy" id="1482732"/>
    <lineage>
        <taxon>Bacteria</taxon>
        <taxon>Bacillati</taxon>
        <taxon>Bacillota</taxon>
        <taxon>Clostridia</taxon>
        <taxon>Peptostreptococcales</taxon>
        <taxon>Natronincolaceae</taxon>
        <taxon>Alkaliphilus</taxon>
    </lineage>
</organism>
<dbReference type="EMBL" id="WBZC01000032">
    <property type="protein sequence ID" value="KAB3534101.1"/>
    <property type="molecule type" value="Genomic_DNA"/>
</dbReference>
<dbReference type="Gene3D" id="3.40.190.10">
    <property type="entry name" value="Periplasmic binding protein-like II"/>
    <property type="match status" value="2"/>
</dbReference>
<evidence type="ECO:0000256" key="6">
    <source>
        <dbReference type="RuleBase" id="RU365005"/>
    </source>
</evidence>
<dbReference type="SUPFAM" id="SSF53850">
    <property type="entry name" value="Periplasmic binding protein-like II"/>
    <property type="match status" value="1"/>
</dbReference>
<dbReference type="InterPro" id="IPR006059">
    <property type="entry name" value="SBP"/>
</dbReference>
<evidence type="ECO:0000313" key="7">
    <source>
        <dbReference type="EMBL" id="KAB3534101.1"/>
    </source>
</evidence>
<feature type="signal peptide" evidence="6">
    <location>
        <begin position="1"/>
        <end position="23"/>
    </location>
</feature>
<dbReference type="GO" id="GO:1901982">
    <property type="term" value="F:maltose binding"/>
    <property type="evidence" value="ECO:0007669"/>
    <property type="project" value="TreeGrafter"/>
</dbReference>
<feature type="chain" id="PRO_5039762209" description="Maltodextrin-binding protein" evidence="6">
    <location>
        <begin position="24"/>
        <end position="416"/>
    </location>
</feature>
<gene>
    <name evidence="7" type="ORF">F8154_09710</name>
</gene>
<accession>A0A6I0EXV2</accession>
<dbReference type="GO" id="GO:0055052">
    <property type="term" value="C:ATP-binding cassette (ABC) transporter complex, substrate-binding subunit-containing"/>
    <property type="evidence" value="ECO:0007669"/>
    <property type="project" value="TreeGrafter"/>
</dbReference>
<evidence type="ECO:0000256" key="5">
    <source>
        <dbReference type="ARBA" id="ARBA00030303"/>
    </source>
</evidence>
<dbReference type="PROSITE" id="PS01037">
    <property type="entry name" value="SBP_BACTERIAL_1"/>
    <property type="match status" value="1"/>
</dbReference>
<dbReference type="PRINTS" id="PR00181">
    <property type="entry name" value="MALTOSEBP"/>
</dbReference>
<keyword evidence="6" id="KW-1003">Cell membrane</keyword>
<dbReference type="GO" id="GO:0042956">
    <property type="term" value="P:maltodextrin transmembrane transport"/>
    <property type="evidence" value="ECO:0007669"/>
    <property type="project" value="TreeGrafter"/>
</dbReference>
<keyword evidence="6" id="KW-0472">Membrane</keyword>
<dbReference type="PANTHER" id="PTHR30061:SF50">
    <property type="entry name" value="MALTOSE_MALTODEXTRIN-BINDING PERIPLASMIC PROTEIN"/>
    <property type="match status" value="1"/>
</dbReference>
<dbReference type="Proteomes" id="UP000432715">
    <property type="component" value="Unassembled WGS sequence"/>
</dbReference>